<evidence type="ECO:0000256" key="1">
    <source>
        <dbReference type="SAM" id="MobiDB-lite"/>
    </source>
</evidence>
<organism evidence="2 3">
    <name type="scientific">Acipenser ruthenus</name>
    <name type="common">Sterlet sturgeon</name>
    <dbReference type="NCBI Taxonomy" id="7906"/>
    <lineage>
        <taxon>Eukaryota</taxon>
        <taxon>Metazoa</taxon>
        <taxon>Chordata</taxon>
        <taxon>Craniata</taxon>
        <taxon>Vertebrata</taxon>
        <taxon>Euteleostomi</taxon>
        <taxon>Actinopterygii</taxon>
        <taxon>Chondrostei</taxon>
        <taxon>Acipenseriformes</taxon>
        <taxon>Acipenseridae</taxon>
        <taxon>Acipenser</taxon>
    </lineage>
</organism>
<dbReference type="Proteomes" id="UP000289886">
    <property type="component" value="Unassembled WGS sequence"/>
</dbReference>
<reference evidence="2 3" key="1">
    <citation type="submission" date="2019-01" db="EMBL/GenBank/DDBJ databases">
        <title>Draft Genome and Complete Hox-Cluster Characterization of the Sterlet Sturgeon (Acipenser ruthenus).</title>
        <authorList>
            <person name="Wei Q."/>
        </authorList>
    </citation>
    <scope>NUCLEOTIDE SEQUENCE [LARGE SCALE GENOMIC DNA]</scope>
    <source>
        <strain evidence="2">WHYD16114868_AA</strain>
        <tissue evidence="2">Blood</tissue>
    </source>
</reference>
<evidence type="ECO:0000313" key="2">
    <source>
        <dbReference type="EMBL" id="RXM95588.1"/>
    </source>
</evidence>
<proteinExistence type="predicted"/>
<sequence>MRSGAPTAVSMGMRRKAARRSTGTQTRKGISPKSRCVQRPQGRSLNLHCHRCYGRNTRHPCQLHGRRAAEKPTSKYSRSQVSARLRGVWALPANCPLPGVEDEPLPTGHWDAYLHLIEVSSWCPAWGECGHFLVNCHLQEEGEEEQRPECIAPRSVLPLPPPPGGEELLPPPKGVCTSTPEPRGEPHQSPATEGEPHQSPATEGEQHQSPATEGEQHQSPATEGEQHPSSIRQTIPSQFSLTPFLAAFSPAPPLVAYRRGPSSCRGHCKRRTAGEGSHSDL</sequence>
<evidence type="ECO:0000313" key="3">
    <source>
        <dbReference type="Proteomes" id="UP000289886"/>
    </source>
</evidence>
<feature type="region of interest" description="Disordered" evidence="1">
    <location>
        <begin position="1"/>
        <end position="39"/>
    </location>
</feature>
<feature type="compositionally biased region" description="Polar residues" evidence="1">
    <location>
        <begin position="207"/>
        <end position="237"/>
    </location>
</feature>
<feature type="region of interest" description="Disordered" evidence="1">
    <location>
        <begin position="146"/>
        <end position="237"/>
    </location>
</feature>
<keyword evidence="3" id="KW-1185">Reference proteome</keyword>
<feature type="region of interest" description="Disordered" evidence="1">
    <location>
        <begin position="253"/>
        <end position="281"/>
    </location>
</feature>
<dbReference type="EMBL" id="SCEB01002248">
    <property type="protein sequence ID" value="RXM95588.1"/>
    <property type="molecule type" value="Genomic_DNA"/>
</dbReference>
<gene>
    <name evidence="2" type="ORF">EOD39_16696</name>
</gene>
<comment type="caution">
    <text evidence="2">The sequence shown here is derived from an EMBL/GenBank/DDBJ whole genome shotgun (WGS) entry which is preliminary data.</text>
</comment>
<dbReference type="AlphaFoldDB" id="A0A444V5C3"/>
<feature type="compositionally biased region" description="Pro residues" evidence="1">
    <location>
        <begin position="158"/>
        <end position="173"/>
    </location>
</feature>
<name>A0A444V5C3_ACIRT</name>
<protein>
    <submittedName>
        <fullName evidence="2">Uncharacterized protein</fullName>
    </submittedName>
</protein>
<accession>A0A444V5C3</accession>